<keyword evidence="14" id="KW-0697">Rotamase</keyword>
<dbReference type="Pfam" id="PF13624">
    <property type="entry name" value="SurA_N_3"/>
    <property type="match status" value="1"/>
</dbReference>
<dbReference type="Proteomes" id="UP000644699">
    <property type="component" value="Unassembled WGS sequence"/>
</dbReference>
<evidence type="ECO:0000256" key="9">
    <source>
        <dbReference type="ARBA" id="ARBA00030642"/>
    </source>
</evidence>
<evidence type="ECO:0000256" key="11">
    <source>
        <dbReference type="ARBA" id="ARBA00038408"/>
    </source>
</evidence>
<keyword evidence="7 15" id="KW-0472">Membrane</keyword>
<dbReference type="SUPFAM" id="SSF109998">
    <property type="entry name" value="Triger factor/SurA peptide-binding domain-like"/>
    <property type="match status" value="1"/>
</dbReference>
<dbReference type="PROSITE" id="PS50198">
    <property type="entry name" value="PPIC_PPIASE_2"/>
    <property type="match status" value="1"/>
</dbReference>
<dbReference type="PANTHER" id="PTHR47529">
    <property type="entry name" value="PEPTIDYL-PROLYL CIS-TRANS ISOMERASE D"/>
    <property type="match status" value="1"/>
</dbReference>
<dbReference type="SUPFAM" id="SSF54534">
    <property type="entry name" value="FKBP-like"/>
    <property type="match status" value="1"/>
</dbReference>
<dbReference type="Pfam" id="PF13145">
    <property type="entry name" value="Rotamase_2"/>
    <property type="match status" value="1"/>
</dbReference>
<evidence type="ECO:0000313" key="18">
    <source>
        <dbReference type="Proteomes" id="UP000644699"/>
    </source>
</evidence>
<reference evidence="17" key="1">
    <citation type="journal article" date="2014" name="Int. J. Syst. Evol. Microbiol.">
        <title>Complete genome sequence of Corynebacterium casei LMG S-19264T (=DSM 44701T), isolated from a smear-ripened cheese.</title>
        <authorList>
            <consortium name="US DOE Joint Genome Institute (JGI-PGF)"/>
            <person name="Walter F."/>
            <person name="Albersmeier A."/>
            <person name="Kalinowski J."/>
            <person name="Ruckert C."/>
        </authorList>
    </citation>
    <scope>NUCLEOTIDE SEQUENCE</scope>
    <source>
        <strain evidence="17">CGMCC 1.15367</strain>
    </source>
</reference>
<evidence type="ECO:0000256" key="6">
    <source>
        <dbReference type="ARBA" id="ARBA00022989"/>
    </source>
</evidence>
<evidence type="ECO:0000256" key="8">
    <source>
        <dbReference type="ARBA" id="ARBA00023186"/>
    </source>
</evidence>
<evidence type="ECO:0000256" key="3">
    <source>
        <dbReference type="ARBA" id="ARBA00022475"/>
    </source>
</evidence>
<accession>A0A917E0I4</accession>
<keyword evidence="5 15" id="KW-0812">Transmembrane</keyword>
<evidence type="ECO:0000259" key="16">
    <source>
        <dbReference type="PROSITE" id="PS50198"/>
    </source>
</evidence>
<keyword evidence="6 15" id="KW-1133">Transmembrane helix</keyword>
<comment type="caution">
    <text evidence="17">The sequence shown here is derived from an EMBL/GenBank/DDBJ whole genome shotgun (WGS) entry which is preliminary data.</text>
</comment>
<sequence>MLKTLRHKTSGLIAKLILGLVVLAFVATGFAGFFQSSPSSTIVAAGRTKLTAEDYLLAWRQAEVGLANRLQRRPTREEAEASGIESQVMAQLVSQAALDEQARRLDLGLSQERLAQLIADDPSFHDAAGNFSRANFRQLLSSIGMSENDFIRNRQKAAVRSQITDAVARGATAPMALKTAFGLYTGERRTVDYITLSPASVEPVAEPAADAVQAYFDKYKQRYAAPEYRSVAYVVATPETLADPASISQEAIAQYYDANKSRFATPEKRQVQQIIFPNAEAAKAAKGEATSGKSFEDIAAASGRKLADGDLGLRTRSEIPDKAIAEAAFALPEGQISDVVQGVFGPVLLRVAKIEPESVKPLAEVQDEIRRQLALQAAGEEMQQAQNNFDDARAGGASFEEAAQRAGLAVKTIPAMSHFGEGPDGQRLADLPEAEGFLQAIFAADTNAENPPLAMQPSGSLFYDVTKVEPARDRTLDEARARVIADWKTDEAQRLLGEKAEALKKRLEGGETLDQVAAGEKLSKQTAAAITRQSGPGQLGGEGTEAAFAGSEGLAAVAVGPDGQSRLLLKVVSVAPPIDPVASLRAGDVQQLDQLMVNDLVQSYVDGLREAYQIVSYPQAIERAQAMIR</sequence>
<evidence type="ECO:0000256" key="15">
    <source>
        <dbReference type="SAM" id="Phobius"/>
    </source>
</evidence>
<evidence type="ECO:0000313" key="17">
    <source>
        <dbReference type="EMBL" id="GGD89284.1"/>
    </source>
</evidence>
<dbReference type="InterPro" id="IPR027304">
    <property type="entry name" value="Trigger_fact/SurA_dom_sf"/>
</dbReference>
<dbReference type="GO" id="GO:0005886">
    <property type="term" value="C:plasma membrane"/>
    <property type="evidence" value="ECO:0007669"/>
    <property type="project" value="UniProtKB-SubCell"/>
</dbReference>
<keyword evidence="8" id="KW-0143">Chaperone</keyword>
<dbReference type="InterPro" id="IPR052029">
    <property type="entry name" value="PpiD_chaperone"/>
</dbReference>
<reference evidence="17" key="2">
    <citation type="submission" date="2020-09" db="EMBL/GenBank/DDBJ databases">
        <authorList>
            <person name="Sun Q."/>
            <person name="Zhou Y."/>
        </authorList>
    </citation>
    <scope>NUCLEOTIDE SEQUENCE</scope>
    <source>
        <strain evidence="17">CGMCC 1.15367</strain>
    </source>
</reference>
<keyword evidence="14 17" id="KW-0413">Isomerase</keyword>
<evidence type="ECO:0000256" key="1">
    <source>
        <dbReference type="ARBA" id="ARBA00004382"/>
    </source>
</evidence>
<comment type="similarity">
    <text evidence="11">Belongs to the PpiD chaperone family.</text>
</comment>
<dbReference type="EMBL" id="BMIQ01000001">
    <property type="protein sequence ID" value="GGD89284.1"/>
    <property type="molecule type" value="Genomic_DNA"/>
</dbReference>
<organism evidence="17 18">
    <name type="scientific">Aureimonas endophytica</name>
    <dbReference type="NCBI Taxonomy" id="2027858"/>
    <lineage>
        <taxon>Bacteria</taxon>
        <taxon>Pseudomonadati</taxon>
        <taxon>Pseudomonadota</taxon>
        <taxon>Alphaproteobacteria</taxon>
        <taxon>Hyphomicrobiales</taxon>
        <taxon>Aurantimonadaceae</taxon>
        <taxon>Aureimonas</taxon>
    </lineage>
</organism>
<dbReference type="PANTHER" id="PTHR47529:SF1">
    <property type="entry name" value="PERIPLASMIC CHAPERONE PPID"/>
    <property type="match status" value="1"/>
</dbReference>
<dbReference type="InterPro" id="IPR000297">
    <property type="entry name" value="PPIase_PpiC"/>
</dbReference>
<keyword evidence="3" id="KW-1003">Cell membrane</keyword>
<keyword evidence="4" id="KW-0997">Cell inner membrane</keyword>
<proteinExistence type="inferred from homology"/>
<protein>
    <recommendedName>
        <fullName evidence="2">Parvulin-like PPIase</fullName>
    </recommendedName>
    <alternativeName>
        <fullName evidence="9">Peptidyl-prolyl cis-trans isomerase plp</fullName>
    </alternativeName>
    <alternativeName>
        <fullName evidence="12">Periplasmic chaperone PpiD</fullName>
    </alternativeName>
    <alternativeName>
        <fullName evidence="13">Periplasmic folding chaperone</fullName>
    </alternativeName>
    <alternativeName>
        <fullName evidence="10">Rotamase plp</fullName>
    </alternativeName>
</protein>
<evidence type="ECO:0000256" key="10">
    <source>
        <dbReference type="ARBA" id="ARBA00031484"/>
    </source>
</evidence>
<evidence type="ECO:0000256" key="13">
    <source>
        <dbReference type="ARBA" id="ARBA00042775"/>
    </source>
</evidence>
<evidence type="ECO:0000256" key="5">
    <source>
        <dbReference type="ARBA" id="ARBA00022692"/>
    </source>
</evidence>
<evidence type="ECO:0000256" key="4">
    <source>
        <dbReference type="ARBA" id="ARBA00022519"/>
    </source>
</evidence>
<gene>
    <name evidence="17" type="ORF">GCM10011390_05100</name>
</gene>
<name>A0A917E0I4_9HYPH</name>
<feature type="domain" description="PpiC" evidence="16">
    <location>
        <begin position="266"/>
        <end position="353"/>
    </location>
</feature>
<dbReference type="GO" id="GO:0003755">
    <property type="term" value="F:peptidyl-prolyl cis-trans isomerase activity"/>
    <property type="evidence" value="ECO:0007669"/>
    <property type="project" value="UniProtKB-KW"/>
</dbReference>
<evidence type="ECO:0000256" key="2">
    <source>
        <dbReference type="ARBA" id="ARBA00018370"/>
    </source>
</evidence>
<dbReference type="RefSeq" id="WP_188906639.1">
    <property type="nucleotide sequence ID" value="NZ_BMIQ01000001.1"/>
</dbReference>
<comment type="subcellular location">
    <subcellularLocation>
        <location evidence="1">Cell inner membrane</location>
        <topology evidence="1">Single-pass type II membrane protein</topology>
        <orientation evidence="1">Periplasmic side</orientation>
    </subcellularLocation>
</comment>
<evidence type="ECO:0000256" key="14">
    <source>
        <dbReference type="PROSITE-ProRule" id="PRU00278"/>
    </source>
</evidence>
<feature type="transmembrane region" description="Helical" evidence="15">
    <location>
        <begin position="12"/>
        <end position="34"/>
    </location>
</feature>
<keyword evidence="18" id="KW-1185">Reference proteome</keyword>
<dbReference type="AlphaFoldDB" id="A0A917E0I4"/>
<dbReference type="Gene3D" id="3.10.50.40">
    <property type="match status" value="1"/>
</dbReference>
<evidence type="ECO:0000256" key="12">
    <source>
        <dbReference type="ARBA" id="ARBA00040743"/>
    </source>
</evidence>
<dbReference type="InterPro" id="IPR046357">
    <property type="entry name" value="PPIase_dom_sf"/>
</dbReference>
<evidence type="ECO:0000256" key="7">
    <source>
        <dbReference type="ARBA" id="ARBA00023136"/>
    </source>
</evidence>